<dbReference type="Proteomes" id="UP000746471">
    <property type="component" value="Unassembled WGS sequence"/>
</dbReference>
<reference evidence="1 2" key="1">
    <citation type="submission" date="2021-05" db="EMBL/GenBank/DDBJ databases">
        <title>Fusibacter ferrireducens sp. nov., an anaerobic, sulfur- and Fe-reducing bacterium isolated from the mangrove sediment.</title>
        <authorList>
            <person name="Qiu D."/>
        </authorList>
    </citation>
    <scope>NUCLEOTIDE SEQUENCE [LARGE SCALE GENOMIC DNA]</scope>
    <source>
        <strain evidence="1 2">DSM 12116</strain>
    </source>
</reference>
<comment type="caution">
    <text evidence="1">The sequence shown here is derived from an EMBL/GenBank/DDBJ whole genome shotgun (WGS) entry which is preliminary data.</text>
</comment>
<accession>A0ABS5PPV2</accession>
<name>A0ABS5PPV2_9FIRM</name>
<evidence type="ECO:0000313" key="2">
    <source>
        <dbReference type="Proteomes" id="UP000746471"/>
    </source>
</evidence>
<evidence type="ECO:0008006" key="3">
    <source>
        <dbReference type="Google" id="ProtNLM"/>
    </source>
</evidence>
<dbReference type="RefSeq" id="WP_213237063.1">
    <property type="nucleotide sequence ID" value="NZ_JAHBCL010000017.1"/>
</dbReference>
<dbReference type="EMBL" id="JAHBCL010000017">
    <property type="protein sequence ID" value="MBS7527204.1"/>
    <property type="molecule type" value="Genomic_DNA"/>
</dbReference>
<protein>
    <recommendedName>
        <fullName evidence="3">Regulatory protein YycH domain-containing protein</fullName>
    </recommendedName>
</protein>
<keyword evidence="2" id="KW-1185">Reference proteome</keyword>
<proteinExistence type="predicted"/>
<organism evidence="1 2">
    <name type="scientific">Fusibacter paucivorans</name>
    <dbReference type="NCBI Taxonomy" id="76009"/>
    <lineage>
        <taxon>Bacteria</taxon>
        <taxon>Bacillati</taxon>
        <taxon>Bacillota</taxon>
        <taxon>Clostridia</taxon>
        <taxon>Eubacteriales</taxon>
        <taxon>Eubacteriales Family XII. Incertae Sedis</taxon>
        <taxon>Fusibacter</taxon>
    </lineage>
</organism>
<sequence>MTSLKETIKSIMLVSLVIAAVVLSRLVLLDGQTRVLETVNVIETSSVNVAKYINPQSYYVSFGGLSYTKVYDTEMQQKIWDALRPIVTDGLVNYEGVEVIEMTDYIEAFADKSILLRFTIDLNCAEWLPLYDSEIEVPSAVSKWVPYEILMRSDLPNSLFVYDRDEEAYYRVAIKGTEAENSVSELVDTMMASDFVEYRKISDRFSLASTVPDSLSRYNYELLPYQYTHLTQGVKVMNEVSTDAEAFDASVASIANEVFGNRLDFVKRLEDVNGSIVLMYGYGDKALTVAQNGDIIMNQKFNSSLAHEMGFRQSLAIGIGGMEQFGELPQGVQLDSVVTVDEDYTKYRFNFSYKLDDTVVSAQSGGIQVTVKGGQVIAIEKNVKQMMSRVYTSLDQMYSIDNCITQNYLEVSLYYLQDNDIYDATLNSIQYYFPIRSDIERIERQYYQQDMTMIPIWRVVISGRTYLFNAYTGALIENYR</sequence>
<evidence type="ECO:0000313" key="1">
    <source>
        <dbReference type="EMBL" id="MBS7527204.1"/>
    </source>
</evidence>
<gene>
    <name evidence="1" type="ORF">KHM83_10980</name>
</gene>